<evidence type="ECO:0000313" key="4">
    <source>
        <dbReference type="Proteomes" id="UP001302949"/>
    </source>
</evidence>
<dbReference type="Pfam" id="PF21544">
    <property type="entry name" value="PorZ_N_b_propeller"/>
    <property type="match status" value="1"/>
</dbReference>
<dbReference type="InterPro" id="IPR011110">
    <property type="entry name" value="Reg_prop"/>
</dbReference>
<comment type="caution">
    <text evidence="3">The sequence shown here is derived from an EMBL/GenBank/DDBJ whole genome shotgun (WGS) entry which is preliminary data.</text>
</comment>
<sequence length="605" mass="66309">MKKIPYFLLITCLVFLTNKLNAQTPIGTWQTYFNYAKAKQVLVLGNKIYCISENGFFYYDTSENQAITLSKIDGLSEVGIAKIHYVASRQSIIIAYTSGNIDILSLSSTNEPLEISNISLLKESTIQGSKGVNHIASKDNLAYLSYNFGLVVLDVAKQDIKETYQNLGDKGSSIEIYKTAFANDSIYLATSVGIRKAKYASNVNLQYFGNWSTLYPVKSTLSTWQNGILVADNSGKIFSYQNGKSTNLIDLSNKIDVLEILQANKYWVLTGTSSNILDLSQNTYSSFGNANIKAIKDLQVDAQGKYWLADYQNGLMSNSEGSFKSYSPQSLDTLYQNRKDSVVADTEGNLWIRGSVFGGILVKNSSNQQKYISTGIGYGNLPSSNVKTLVLDKDGQMWTGTDKGVVVFDSPSNVFSGSNFDAYTPIYEKRRLLGNETVNTIAVDGGNRKWMGTNNGLFLFSSDGTSLVSQFTESDSPLPSNEILYVKTDSKGEVFIRTSKGLVSYRGTATESTSLQSENTVKVFPNPVRPDFEGTIGIEGLVENAFVKITDIAGNLIYETQANGGTATWNGKTLAGKKAETGIYLIFSGNAKGEETLVNRLVIVK</sequence>
<feature type="signal peptide" evidence="1">
    <location>
        <begin position="1"/>
        <end position="22"/>
    </location>
</feature>
<dbReference type="RefSeq" id="WP_323296518.1">
    <property type="nucleotide sequence ID" value="NZ_JAYFUM010000009.1"/>
</dbReference>
<dbReference type="SUPFAM" id="SSF63829">
    <property type="entry name" value="Calcium-dependent phosphotriesterase"/>
    <property type="match status" value="1"/>
</dbReference>
<dbReference type="InterPro" id="IPR048954">
    <property type="entry name" value="PorZ_N"/>
</dbReference>
<dbReference type="Proteomes" id="UP001302949">
    <property type="component" value="Unassembled WGS sequence"/>
</dbReference>
<feature type="chain" id="PRO_5045490419" evidence="1">
    <location>
        <begin position="23"/>
        <end position="605"/>
    </location>
</feature>
<keyword evidence="4" id="KW-1185">Reference proteome</keyword>
<dbReference type="InterPro" id="IPR015943">
    <property type="entry name" value="WD40/YVTN_repeat-like_dom_sf"/>
</dbReference>
<dbReference type="EMBL" id="JAYFUM010000009">
    <property type="protein sequence ID" value="MEA5139356.1"/>
    <property type="molecule type" value="Genomic_DNA"/>
</dbReference>
<reference evidence="3 4" key="1">
    <citation type="submission" date="2023-12" db="EMBL/GenBank/DDBJ databases">
        <title>Novel species of the genus Arcicella isolated from rivers.</title>
        <authorList>
            <person name="Lu H."/>
        </authorList>
    </citation>
    <scope>NUCLEOTIDE SEQUENCE [LARGE SCALE GENOMIC DNA]</scope>
    <source>
        <strain evidence="3 4">KCTC 23307</strain>
    </source>
</reference>
<gene>
    <name evidence="3" type="ORF">VB248_09430</name>
</gene>
<name>A0ABU5Q940_9BACT</name>
<keyword evidence="1" id="KW-0732">Signal</keyword>
<accession>A0ABU5Q940</accession>
<proteinExistence type="predicted"/>
<evidence type="ECO:0000313" key="3">
    <source>
        <dbReference type="EMBL" id="MEA5139356.1"/>
    </source>
</evidence>
<evidence type="ECO:0000256" key="1">
    <source>
        <dbReference type="SAM" id="SignalP"/>
    </source>
</evidence>
<dbReference type="Gene3D" id="2.130.10.10">
    <property type="entry name" value="YVTN repeat-like/Quinoprotein amine dehydrogenase"/>
    <property type="match status" value="2"/>
</dbReference>
<dbReference type="Pfam" id="PF07494">
    <property type="entry name" value="Reg_prop"/>
    <property type="match status" value="1"/>
</dbReference>
<evidence type="ECO:0000259" key="2">
    <source>
        <dbReference type="Pfam" id="PF21544"/>
    </source>
</evidence>
<feature type="domain" description="PorZ N-terminal beta-propeller" evidence="2">
    <location>
        <begin position="48"/>
        <end position="212"/>
    </location>
</feature>
<protein>
    <submittedName>
        <fullName evidence="3">Two-component regulator propeller domain-containing protein</fullName>
    </submittedName>
</protein>
<organism evidence="3 4">
    <name type="scientific">Arcicella rigui</name>
    <dbReference type="NCBI Taxonomy" id="797020"/>
    <lineage>
        <taxon>Bacteria</taxon>
        <taxon>Pseudomonadati</taxon>
        <taxon>Bacteroidota</taxon>
        <taxon>Cytophagia</taxon>
        <taxon>Cytophagales</taxon>
        <taxon>Flectobacillaceae</taxon>
        <taxon>Arcicella</taxon>
    </lineage>
</organism>